<evidence type="ECO:0000313" key="5">
    <source>
        <dbReference type="Proteomes" id="UP000016935"/>
    </source>
</evidence>
<reference evidence="4 5" key="2">
    <citation type="journal article" date="2013" name="PLoS Genet.">
        <title>Comparative genome structure, secondary metabolite, and effector coding capacity across Cochliobolus pathogens.</title>
        <authorList>
            <person name="Condon B.J."/>
            <person name="Leng Y."/>
            <person name="Wu D."/>
            <person name="Bushley K.E."/>
            <person name="Ohm R.A."/>
            <person name="Otillar R."/>
            <person name="Martin J."/>
            <person name="Schackwitz W."/>
            <person name="Grimwood J."/>
            <person name="MohdZainudin N."/>
            <person name="Xue C."/>
            <person name="Wang R."/>
            <person name="Manning V.A."/>
            <person name="Dhillon B."/>
            <person name="Tu Z.J."/>
            <person name="Steffenson B.J."/>
            <person name="Salamov A."/>
            <person name="Sun H."/>
            <person name="Lowry S."/>
            <person name="LaButti K."/>
            <person name="Han J."/>
            <person name="Copeland A."/>
            <person name="Lindquist E."/>
            <person name="Barry K."/>
            <person name="Schmutz J."/>
            <person name="Baker S.E."/>
            <person name="Ciuffetti L.M."/>
            <person name="Grigoriev I.V."/>
            <person name="Zhong S."/>
            <person name="Turgeon B.G."/>
        </authorList>
    </citation>
    <scope>NUCLEOTIDE SEQUENCE [LARGE SCALE GENOMIC DNA]</scope>
    <source>
        <strain evidence="5">28A</strain>
    </source>
</reference>
<dbReference type="Proteomes" id="UP000016935">
    <property type="component" value="Unassembled WGS sequence"/>
</dbReference>
<keyword evidence="5" id="KW-1185">Reference proteome</keyword>
<dbReference type="RefSeq" id="XP_008027859.1">
    <property type="nucleotide sequence ID" value="XM_008029668.1"/>
</dbReference>
<reference evidence="4 5" key="1">
    <citation type="journal article" date="2012" name="PLoS Pathog.">
        <title>Diverse lifestyles and strategies of plant pathogenesis encoded in the genomes of eighteen Dothideomycetes fungi.</title>
        <authorList>
            <person name="Ohm R.A."/>
            <person name="Feau N."/>
            <person name="Henrissat B."/>
            <person name="Schoch C.L."/>
            <person name="Horwitz B.A."/>
            <person name="Barry K.W."/>
            <person name="Condon B.J."/>
            <person name="Copeland A.C."/>
            <person name="Dhillon B."/>
            <person name="Glaser F."/>
            <person name="Hesse C.N."/>
            <person name="Kosti I."/>
            <person name="LaButti K."/>
            <person name="Lindquist E.A."/>
            <person name="Lucas S."/>
            <person name="Salamov A.A."/>
            <person name="Bradshaw R.E."/>
            <person name="Ciuffetti L."/>
            <person name="Hamelin R.C."/>
            <person name="Kema G.H.J."/>
            <person name="Lawrence C."/>
            <person name="Scott J.A."/>
            <person name="Spatafora J.W."/>
            <person name="Turgeon B.G."/>
            <person name="de Wit P.J.G.M."/>
            <person name="Zhong S."/>
            <person name="Goodwin S.B."/>
            <person name="Grigoriev I.V."/>
        </authorList>
    </citation>
    <scope>NUCLEOTIDE SEQUENCE [LARGE SCALE GENOMIC DNA]</scope>
    <source>
        <strain evidence="5">28A</strain>
    </source>
</reference>
<evidence type="ECO:0000256" key="1">
    <source>
        <dbReference type="SAM" id="MobiDB-lite"/>
    </source>
</evidence>
<dbReference type="AlphaFoldDB" id="R0KB60"/>
<evidence type="ECO:0000313" key="4">
    <source>
        <dbReference type="EMBL" id="EOA85487.1"/>
    </source>
</evidence>
<name>R0KB60_EXST2</name>
<dbReference type="HOGENOM" id="CLU_034964_0_0_1"/>
<proteinExistence type="predicted"/>
<dbReference type="STRING" id="671987.R0KB60"/>
<evidence type="ECO:0000256" key="2">
    <source>
        <dbReference type="SAM" id="SignalP"/>
    </source>
</evidence>
<dbReference type="InterPro" id="IPR001810">
    <property type="entry name" value="F-box_dom"/>
</dbReference>
<gene>
    <name evidence="4" type="ORF">SETTUDRAFT_164112</name>
</gene>
<feature type="region of interest" description="Disordered" evidence="1">
    <location>
        <begin position="440"/>
        <end position="469"/>
    </location>
</feature>
<feature type="signal peptide" evidence="2">
    <location>
        <begin position="1"/>
        <end position="17"/>
    </location>
</feature>
<feature type="domain" description="F-box" evidence="3">
    <location>
        <begin position="1"/>
        <end position="50"/>
    </location>
</feature>
<dbReference type="EMBL" id="KB908703">
    <property type="protein sequence ID" value="EOA85487.1"/>
    <property type="molecule type" value="Genomic_DNA"/>
</dbReference>
<dbReference type="GeneID" id="19398999"/>
<protein>
    <recommendedName>
        <fullName evidence="3">F-box domain-containing protein</fullName>
    </recommendedName>
</protein>
<accession>R0KB60</accession>
<dbReference type="PROSITE" id="PS50181">
    <property type="entry name" value="FBOX"/>
    <property type="match status" value="1"/>
</dbReference>
<feature type="compositionally biased region" description="Acidic residues" evidence="1">
    <location>
        <begin position="452"/>
        <end position="469"/>
    </location>
</feature>
<keyword evidence="2" id="KW-0732">Signal</keyword>
<organism evidence="4 5">
    <name type="scientific">Exserohilum turcicum (strain 28A)</name>
    <name type="common">Northern leaf blight fungus</name>
    <name type="synonym">Setosphaeria turcica</name>
    <dbReference type="NCBI Taxonomy" id="671987"/>
    <lineage>
        <taxon>Eukaryota</taxon>
        <taxon>Fungi</taxon>
        <taxon>Dikarya</taxon>
        <taxon>Ascomycota</taxon>
        <taxon>Pezizomycotina</taxon>
        <taxon>Dothideomycetes</taxon>
        <taxon>Pleosporomycetidae</taxon>
        <taxon>Pleosporales</taxon>
        <taxon>Pleosporineae</taxon>
        <taxon>Pleosporaceae</taxon>
        <taxon>Exserohilum</taxon>
    </lineage>
</organism>
<dbReference type="eggNOG" id="ENOG502SIJ0">
    <property type="taxonomic scope" value="Eukaryota"/>
</dbReference>
<dbReference type="OrthoDB" id="5279008at2759"/>
<sequence length="469" mass="53332">MPSLLTIPLELLVAISALLPTEDLGALRLVCKQTEKSLYEWFSKEFFSKKQFMLTHASLQALIDISKHASFSKKLTHVIIATNIYEEIPLRFRNEESAARYIRGCEDQNALLSTGVDREMLTEAFSRLDNLHTVGIRDFDANNRTRDGKSWSSWGATTVYRETGFQLNFADRGSYSPEISARFVSRVFSTVMYALGRANRHPPEFEVLLRHYGLLDTAFALPDFLRPAVEPVLRNLTTLLLNAGHIHCSLHTHSNGTSADPHPGRALRYFLGYTPNLTHLRLNFEKHRIIDNEAFLRWLSEPAPTGRANATFLNPAPIALRQLKTLELGQLNIVPNLVVLLISKFAPTLEDLSLWRMNLHAVGAVPHDHRPNLWRDLFEMVSKIPQLHLNHVKVGMLQQEHMFVNFKGSGEGEMLKQKEHTGKGMDKFWEELVEQVFVQWPHRPSVSNSDGSDSDENMDDEGEDEDGDE</sequence>
<evidence type="ECO:0000259" key="3">
    <source>
        <dbReference type="PROSITE" id="PS50181"/>
    </source>
</evidence>
<feature type="chain" id="PRO_5004354066" description="F-box domain-containing protein" evidence="2">
    <location>
        <begin position="18"/>
        <end position="469"/>
    </location>
</feature>